<sequence length="195" mass="22075">MTVVERYLQGLEQALPPESRQRLGQALGATPAQLEALRAAYPQVPDSLLALLRRINGTYWQDHGGVMLQELILGSDVFEYPYYLLSVEQMLAERRRTDSILQVYDGYLDEFPELIGAGIDPTLPMDRRLCFSHCMNNGGTSLLYLDFDPAPGGTVGQVVRFLHDPDSYAVIAPSFERYLEQLMEDDYAFVFDEDE</sequence>
<dbReference type="Pfam" id="PF09346">
    <property type="entry name" value="SMI1_KNR4"/>
    <property type="match status" value="1"/>
</dbReference>
<organism evidence="2 3">
    <name type="scientific">Metapseudomonas otitidis</name>
    <dbReference type="NCBI Taxonomy" id="319939"/>
    <lineage>
        <taxon>Bacteria</taxon>
        <taxon>Pseudomonadati</taxon>
        <taxon>Pseudomonadota</taxon>
        <taxon>Gammaproteobacteria</taxon>
        <taxon>Pseudomonadales</taxon>
        <taxon>Pseudomonadaceae</taxon>
        <taxon>Metapseudomonas</taxon>
    </lineage>
</organism>
<accession>A0A679GDY0</accession>
<evidence type="ECO:0000313" key="2">
    <source>
        <dbReference type="EMBL" id="BCA26538.1"/>
    </source>
</evidence>
<gene>
    <name evidence="2" type="ORF">PtoMrB4_05150</name>
</gene>
<dbReference type="SMART" id="SM00860">
    <property type="entry name" value="SMI1_KNR4"/>
    <property type="match status" value="1"/>
</dbReference>
<name>A0A679GDY0_9GAMM</name>
<dbReference type="InterPro" id="IPR018958">
    <property type="entry name" value="Knr4/Smi1-like_dom"/>
</dbReference>
<dbReference type="GeneID" id="57395725"/>
<evidence type="ECO:0000313" key="3">
    <source>
        <dbReference type="Proteomes" id="UP000501237"/>
    </source>
</evidence>
<dbReference type="Proteomes" id="UP000501237">
    <property type="component" value="Chromosome"/>
</dbReference>
<dbReference type="AlphaFoldDB" id="A0A679GDY0"/>
<dbReference type="InterPro" id="IPR037883">
    <property type="entry name" value="Knr4/Smi1-like_sf"/>
</dbReference>
<dbReference type="RefSeq" id="WP_172432422.1">
    <property type="nucleotide sequence ID" value="NZ_AP022642.1"/>
</dbReference>
<feature type="domain" description="Knr4/Smi1-like" evidence="1">
    <location>
        <begin position="28"/>
        <end position="181"/>
    </location>
</feature>
<dbReference type="SUPFAM" id="SSF160631">
    <property type="entry name" value="SMI1/KNR4-like"/>
    <property type="match status" value="1"/>
</dbReference>
<evidence type="ECO:0000259" key="1">
    <source>
        <dbReference type="SMART" id="SM00860"/>
    </source>
</evidence>
<reference evidence="2 3" key="1">
    <citation type="journal article" date="2020" name="Microbiol. Resour. Announc.">
        <title>Complete genome sequence of Pseudomonas otitidis strain MrB4, isolated from Lake Biwa in Japan.</title>
        <authorList>
            <person name="Miyazaki K."/>
            <person name="Hase E."/>
            <person name="Maruya T."/>
        </authorList>
    </citation>
    <scope>NUCLEOTIDE SEQUENCE [LARGE SCALE GENOMIC DNA]</scope>
    <source>
        <strain evidence="2 3">MrB4</strain>
    </source>
</reference>
<dbReference type="EMBL" id="AP022642">
    <property type="protein sequence ID" value="BCA26538.1"/>
    <property type="molecule type" value="Genomic_DNA"/>
</dbReference>
<protein>
    <submittedName>
        <fullName evidence="2">SMI1/KNR4 family protein</fullName>
    </submittedName>
</protein>
<proteinExistence type="predicted"/>
<dbReference type="KEGG" id="poj:PtoMrB4_05150"/>